<dbReference type="Gene3D" id="2.40.70.10">
    <property type="entry name" value="Acid Proteases"/>
    <property type="match status" value="1"/>
</dbReference>
<evidence type="ECO:0000256" key="3">
    <source>
        <dbReference type="ARBA" id="ARBA00022679"/>
    </source>
</evidence>
<evidence type="ECO:0000259" key="10">
    <source>
        <dbReference type="PROSITE" id="PS50878"/>
    </source>
</evidence>
<keyword evidence="8" id="KW-0695">RNA-directed DNA polymerase</keyword>
<organism evidence="11 12">
    <name type="scientific">Phytophthora fragariae</name>
    <dbReference type="NCBI Taxonomy" id="53985"/>
    <lineage>
        <taxon>Eukaryota</taxon>
        <taxon>Sar</taxon>
        <taxon>Stramenopiles</taxon>
        <taxon>Oomycota</taxon>
        <taxon>Peronosporomycetes</taxon>
        <taxon>Peronosporales</taxon>
        <taxon>Peronosporaceae</taxon>
        <taxon>Phytophthora</taxon>
    </lineage>
</organism>
<dbReference type="InterPro" id="IPR043502">
    <property type="entry name" value="DNA/RNA_pol_sf"/>
</dbReference>
<dbReference type="Proteomes" id="UP000437068">
    <property type="component" value="Unassembled WGS sequence"/>
</dbReference>
<keyword evidence="3" id="KW-0808">Transferase</keyword>
<dbReference type="FunFam" id="3.10.20.370:FF:000001">
    <property type="entry name" value="Retrovirus-related Pol polyprotein from transposon 17.6-like protein"/>
    <property type="match status" value="1"/>
</dbReference>
<dbReference type="InterPro" id="IPR043128">
    <property type="entry name" value="Rev_trsase/Diguanyl_cyclase"/>
</dbReference>
<dbReference type="SUPFAM" id="SSF56672">
    <property type="entry name" value="DNA/RNA polymerases"/>
    <property type="match status" value="1"/>
</dbReference>
<keyword evidence="7" id="KW-0378">Hydrolase</keyword>
<feature type="domain" description="Reverse transcriptase" evidence="10">
    <location>
        <begin position="476"/>
        <end position="656"/>
    </location>
</feature>
<evidence type="ECO:0000256" key="7">
    <source>
        <dbReference type="ARBA" id="ARBA00022801"/>
    </source>
</evidence>
<protein>
    <recommendedName>
        <fullName evidence="1">RNA-directed DNA polymerase</fullName>
        <ecNumber evidence="1">2.7.7.49</ecNumber>
    </recommendedName>
</protein>
<dbReference type="EC" id="2.7.7.49" evidence="1"/>
<evidence type="ECO:0000256" key="5">
    <source>
        <dbReference type="ARBA" id="ARBA00022722"/>
    </source>
</evidence>
<keyword evidence="6" id="KW-0255">Endonuclease</keyword>
<keyword evidence="2" id="KW-0645">Protease</keyword>
<dbReference type="PANTHER" id="PTHR37984:SF5">
    <property type="entry name" value="PROTEIN NYNRIN-LIKE"/>
    <property type="match status" value="1"/>
</dbReference>
<dbReference type="InterPro" id="IPR050951">
    <property type="entry name" value="Retrovirus_Pol_polyprotein"/>
</dbReference>
<dbReference type="CDD" id="cd01647">
    <property type="entry name" value="RT_LTR"/>
    <property type="match status" value="1"/>
</dbReference>
<feature type="compositionally biased region" description="Basic and acidic residues" evidence="9">
    <location>
        <begin position="36"/>
        <end position="54"/>
    </location>
</feature>
<dbReference type="GO" id="GO:0008233">
    <property type="term" value="F:peptidase activity"/>
    <property type="evidence" value="ECO:0007669"/>
    <property type="project" value="UniProtKB-KW"/>
</dbReference>
<dbReference type="Pfam" id="PF17917">
    <property type="entry name" value="RT_RNaseH"/>
    <property type="match status" value="1"/>
</dbReference>
<dbReference type="FunFam" id="3.10.10.10:FF:000007">
    <property type="entry name" value="Retrovirus-related Pol polyprotein from transposon 17.6-like Protein"/>
    <property type="match status" value="1"/>
</dbReference>
<evidence type="ECO:0000313" key="11">
    <source>
        <dbReference type="EMBL" id="KAE9275175.1"/>
    </source>
</evidence>
<feature type="region of interest" description="Disordered" evidence="9">
    <location>
        <begin position="124"/>
        <end position="151"/>
    </location>
</feature>
<gene>
    <name evidence="11" type="ORF">PF001_g26709</name>
</gene>
<dbReference type="EMBL" id="QXGE01003423">
    <property type="protein sequence ID" value="KAE9275175.1"/>
    <property type="molecule type" value="Genomic_DNA"/>
</dbReference>
<dbReference type="InterPro" id="IPR021109">
    <property type="entry name" value="Peptidase_aspartic_dom_sf"/>
</dbReference>
<dbReference type="PANTHER" id="PTHR37984">
    <property type="entry name" value="PROTEIN CBG26694"/>
    <property type="match status" value="1"/>
</dbReference>
<dbReference type="FunFam" id="3.30.70.270:FF:000020">
    <property type="entry name" value="Transposon Tf2-6 polyprotein-like Protein"/>
    <property type="match status" value="1"/>
</dbReference>
<keyword evidence="4" id="KW-0548">Nucleotidyltransferase</keyword>
<dbReference type="Gene3D" id="3.30.70.270">
    <property type="match status" value="2"/>
</dbReference>
<evidence type="ECO:0000256" key="6">
    <source>
        <dbReference type="ARBA" id="ARBA00022759"/>
    </source>
</evidence>
<dbReference type="GO" id="GO:0003964">
    <property type="term" value="F:RNA-directed DNA polymerase activity"/>
    <property type="evidence" value="ECO:0007669"/>
    <property type="project" value="UniProtKB-KW"/>
</dbReference>
<dbReference type="AlphaFoldDB" id="A0A6A4BQA9"/>
<evidence type="ECO:0000256" key="2">
    <source>
        <dbReference type="ARBA" id="ARBA00022670"/>
    </source>
</evidence>
<reference evidence="11 12" key="1">
    <citation type="submission" date="2018-08" db="EMBL/GenBank/DDBJ databases">
        <title>Genomic investigation of the strawberry pathogen Phytophthora fragariae indicates pathogenicity is determined by transcriptional variation in three key races.</title>
        <authorList>
            <person name="Adams T.M."/>
            <person name="Armitage A.D."/>
            <person name="Sobczyk M.K."/>
            <person name="Bates H.J."/>
            <person name="Dunwell J.M."/>
            <person name="Nellist C.F."/>
            <person name="Harrison R.J."/>
        </authorList>
    </citation>
    <scope>NUCLEOTIDE SEQUENCE [LARGE SCALE GENOMIC DNA]</scope>
    <source>
        <strain evidence="11 12">A4</strain>
    </source>
</reference>
<name>A0A6A4BQA9_9STRA</name>
<feature type="compositionally biased region" description="Basic and acidic residues" evidence="9">
    <location>
        <begin position="127"/>
        <end position="138"/>
    </location>
</feature>
<dbReference type="PROSITE" id="PS50878">
    <property type="entry name" value="RT_POL"/>
    <property type="match status" value="1"/>
</dbReference>
<keyword evidence="5" id="KW-0540">Nuclease</keyword>
<evidence type="ECO:0000256" key="1">
    <source>
        <dbReference type="ARBA" id="ARBA00012493"/>
    </source>
</evidence>
<dbReference type="InterPro" id="IPR000477">
    <property type="entry name" value="RT_dom"/>
</dbReference>
<comment type="caution">
    <text evidence="11">The sequence shown here is derived from an EMBL/GenBank/DDBJ whole genome shotgun (WGS) entry which is preliminary data.</text>
</comment>
<dbReference type="GO" id="GO:0006508">
    <property type="term" value="P:proteolysis"/>
    <property type="evidence" value="ECO:0007669"/>
    <property type="project" value="UniProtKB-KW"/>
</dbReference>
<dbReference type="Gene3D" id="3.10.10.10">
    <property type="entry name" value="HIV Type 1 Reverse Transcriptase, subunit A, domain 1"/>
    <property type="match status" value="1"/>
</dbReference>
<accession>A0A6A4BQA9</accession>
<evidence type="ECO:0000313" key="12">
    <source>
        <dbReference type="Proteomes" id="UP000437068"/>
    </source>
</evidence>
<feature type="region of interest" description="Disordered" evidence="9">
    <location>
        <begin position="35"/>
        <end position="67"/>
    </location>
</feature>
<dbReference type="InterPro" id="IPR041373">
    <property type="entry name" value="RT_RNaseH"/>
</dbReference>
<dbReference type="GO" id="GO:0004519">
    <property type="term" value="F:endonuclease activity"/>
    <property type="evidence" value="ECO:0007669"/>
    <property type="project" value="UniProtKB-KW"/>
</dbReference>
<proteinExistence type="predicted"/>
<sequence>MTGVGTADVTAGADNEVMLTSVATGVESTATVDAVDTARSEAKTTRKDEKERRLQRARKKLEAVETGGDEVDQAVAALKKEQQDRRQREANGARLDLAARQQRQQSSSEVTAVERAKVSLVQRVHHSGGDARDDHDGSVSDGGGLDTTASGGLPTALMDADGERVHVKLDSGARYSVAGTDWMLRGERCRRAAPVECVEGIGVFLLDVLGVWTFSMRNAYGQLVQVDACIIDGCTDEFLIGVDFMRQHRAILDFERNEVRYFERNTQVVIPFRTSEGNGKTKVAAVRLLRQTRLTRSSVTPMEVVVAAPDGEEGVFVPTQRCGTVMLATTLTKVKDGKVLVPAIKVQGGRVKLPAKKELGTWIPVVADMQVLALNGQIDQEQLKEWIESLGDGTTPLENEEDVRIGMEEPGARDLILKLLRAYRKVTISEGDCPPVTALDVQHYIDTGSTAPIMLKRRRQAQKEDAVIEDNVVKMLQAGVIEESNGAWGFPVVLVRKKDGEVRFCVDYRALNKVTKMDVYPLPRIDETLEALGGARLFTTLDLRAGYWQIGVAPGDRDKTAFTTKRGLYRFVRMPFGLMNAPSTFQRMMNGVLRGLTWTTCLVYLDDIVVYTRGGLERHVVELATVLERLSAAGLTLKLKKCVFATKSMEYLGHELSSEGVRPVERLVTAVSEFPRPGNPVEVKRFVHLAGYYRKFIEAFGSIMAPLTRLLKKYSVWEWTEEQEFAFERVKAALTTNPLLAYPNFELPFRLVTDASKVGLGACLMQDQGRGWQPIAFASKVNSREEANYSITELECLAVVWAVKLFRPYLYGRVFTIITDHSALRWLMTRPNLAGRLHRWPLTLQEYEFEILYRPGATNVVADALSRAPAAVLAAIGRRATRGWRSAR</sequence>
<evidence type="ECO:0000256" key="9">
    <source>
        <dbReference type="SAM" id="MobiDB-lite"/>
    </source>
</evidence>
<dbReference type="Pfam" id="PF00078">
    <property type="entry name" value="RVT_1"/>
    <property type="match status" value="1"/>
</dbReference>
<dbReference type="CDD" id="cd09274">
    <property type="entry name" value="RNase_HI_RT_Ty3"/>
    <property type="match status" value="1"/>
</dbReference>
<evidence type="ECO:0000256" key="4">
    <source>
        <dbReference type="ARBA" id="ARBA00022695"/>
    </source>
</evidence>
<evidence type="ECO:0000256" key="8">
    <source>
        <dbReference type="ARBA" id="ARBA00022918"/>
    </source>
</evidence>